<keyword evidence="1" id="KW-0732">Signal</keyword>
<evidence type="ECO:0000313" key="5">
    <source>
        <dbReference type="Proteomes" id="UP001211044"/>
    </source>
</evidence>
<dbReference type="SUPFAM" id="SSF51261">
    <property type="entry name" value="Duplicated hybrid motif"/>
    <property type="match status" value="1"/>
</dbReference>
<sequence>MESRIDMRKANKRPRHPRGMGRRLAVLGSLGAITVAAPLAGFVGADMSIAMPKESGYHAGDTWAKVRSNVSTVESQSQLTAVAAPVSVARVRTSKEMKRCVAKYASAGERGVFATSDAIVEPLPAGTFTIASPFGYRSHPLFHTSKLHEGADMAAPSGTPVFATAPGVVKTASEIEGGGYTVEITHTMENGETFSSGYMHLLAGSIQVKVGETVKAGQMIAQVGSTGNSTGPHLHFEIRPDKDPIDPLPWLKEHNAHPVGQEDC</sequence>
<name>A0AB38XR05_9ACTO</name>
<feature type="region of interest" description="Disordered" evidence="2">
    <location>
        <begin position="1"/>
        <end position="21"/>
    </location>
</feature>
<dbReference type="CDD" id="cd12797">
    <property type="entry name" value="M23_peptidase"/>
    <property type="match status" value="1"/>
</dbReference>
<dbReference type="InterPro" id="IPR050570">
    <property type="entry name" value="Cell_wall_metabolism_enzyme"/>
</dbReference>
<organism evidence="4 5">
    <name type="scientific">Winkia neuii subsp. anitrata</name>
    <dbReference type="NCBI Taxonomy" id="29318"/>
    <lineage>
        <taxon>Bacteria</taxon>
        <taxon>Bacillati</taxon>
        <taxon>Actinomycetota</taxon>
        <taxon>Actinomycetes</taxon>
        <taxon>Actinomycetales</taxon>
        <taxon>Actinomycetaceae</taxon>
        <taxon>Winkia</taxon>
    </lineage>
</organism>
<feature type="compositionally biased region" description="Basic residues" evidence="2">
    <location>
        <begin position="10"/>
        <end position="21"/>
    </location>
</feature>
<dbReference type="Gene3D" id="2.70.70.10">
    <property type="entry name" value="Glucose Permease (Domain IIA)"/>
    <property type="match status" value="1"/>
</dbReference>
<dbReference type="Pfam" id="PF01551">
    <property type="entry name" value="Peptidase_M23"/>
    <property type="match status" value="1"/>
</dbReference>
<feature type="domain" description="M23ase beta-sheet core" evidence="3">
    <location>
        <begin position="147"/>
        <end position="247"/>
    </location>
</feature>
<evidence type="ECO:0000256" key="1">
    <source>
        <dbReference type="ARBA" id="ARBA00022729"/>
    </source>
</evidence>
<evidence type="ECO:0000313" key="4">
    <source>
        <dbReference type="EMBL" id="WCE46780.1"/>
    </source>
</evidence>
<dbReference type="RefSeq" id="WP_160309229.1">
    <property type="nucleotide sequence ID" value="NZ_CP116394.1"/>
</dbReference>
<dbReference type="AlphaFoldDB" id="A0AB38XR05"/>
<dbReference type="PANTHER" id="PTHR21666:SF289">
    <property type="entry name" value="L-ALA--D-GLU ENDOPEPTIDASE"/>
    <property type="match status" value="1"/>
</dbReference>
<dbReference type="GO" id="GO:0004222">
    <property type="term" value="F:metalloendopeptidase activity"/>
    <property type="evidence" value="ECO:0007669"/>
    <property type="project" value="TreeGrafter"/>
</dbReference>
<dbReference type="Proteomes" id="UP001211044">
    <property type="component" value="Chromosome"/>
</dbReference>
<dbReference type="InterPro" id="IPR011055">
    <property type="entry name" value="Dup_hybrid_motif"/>
</dbReference>
<dbReference type="KEGG" id="wne:PIG85_03800"/>
<proteinExistence type="predicted"/>
<accession>A0AB38XR05</accession>
<evidence type="ECO:0000259" key="3">
    <source>
        <dbReference type="Pfam" id="PF01551"/>
    </source>
</evidence>
<evidence type="ECO:0000256" key="2">
    <source>
        <dbReference type="SAM" id="MobiDB-lite"/>
    </source>
</evidence>
<dbReference type="InterPro" id="IPR016047">
    <property type="entry name" value="M23ase_b-sheet_dom"/>
</dbReference>
<protein>
    <submittedName>
        <fullName evidence="4">M23 family metallopeptidase</fullName>
    </submittedName>
</protein>
<dbReference type="EMBL" id="CP116394">
    <property type="protein sequence ID" value="WCE46780.1"/>
    <property type="molecule type" value="Genomic_DNA"/>
</dbReference>
<reference evidence="4" key="1">
    <citation type="submission" date="2023-01" db="EMBL/GenBank/DDBJ databases">
        <title>Comparative Genomic Analysis of the Clinically-Derived Winkia Strain NY0527 Provides Evidence into the Taxonomic Reassignment of Winkia neuii and Characterizes Their Virulence Traits.</title>
        <authorList>
            <person name="Cai X."/>
            <person name="Peng Y."/>
            <person name="Li M."/>
            <person name="Qiu Y."/>
            <person name="Wang Y."/>
            <person name="Xu L."/>
            <person name="Hou Q."/>
        </authorList>
    </citation>
    <scope>NUCLEOTIDE SEQUENCE</scope>
    <source>
        <strain evidence="4">NY0527</strain>
    </source>
</reference>
<gene>
    <name evidence="4" type="ORF">PIG85_03800</name>
</gene>
<dbReference type="PANTHER" id="PTHR21666">
    <property type="entry name" value="PEPTIDASE-RELATED"/>
    <property type="match status" value="1"/>
</dbReference>